<proteinExistence type="predicted"/>
<dbReference type="Proteomes" id="UP000011115">
    <property type="component" value="Unassembled WGS sequence"/>
</dbReference>
<dbReference type="InParanoid" id="M1DQ83"/>
<evidence type="ECO:0008006" key="3">
    <source>
        <dbReference type="Google" id="ProtNLM"/>
    </source>
</evidence>
<dbReference type="AlphaFoldDB" id="M1DQ83"/>
<dbReference type="Gramene" id="PGSC0003DMT400092641">
    <property type="protein sequence ID" value="PGSC0003DMT400092641"/>
    <property type="gene ID" value="PGSC0003DMG400042212"/>
</dbReference>
<reference evidence="2" key="1">
    <citation type="journal article" date="2011" name="Nature">
        <title>Genome sequence and analysis of the tuber crop potato.</title>
        <authorList>
            <consortium name="The Potato Genome Sequencing Consortium"/>
        </authorList>
    </citation>
    <scope>NUCLEOTIDE SEQUENCE [LARGE SCALE GENOMIC DNA]</scope>
    <source>
        <strain evidence="2">cv. DM1-3 516 R44</strain>
    </source>
</reference>
<evidence type="ECO:0000313" key="2">
    <source>
        <dbReference type="Proteomes" id="UP000011115"/>
    </source>
</evidence>
<evidence type="ECO:0000313" key="1">
    <source>
        <dbReference type="EnsemblPlants" id="PGSC0003DMT400092641"/>
    </source>
</evidence>
<dbReference type="EnsemblPlants" id="PGSC0003DMT400092641">
    <property type="protein sequence ID" value="PGSC0003DMT400092641"/>
    <property type="gene ID" value="PGSC0003DMG400042212"/>
</dbReference>
<accession>M1DQ83</accession>
<sequence length="119" mass="13313">MWLKFQAVLQSCPTHGMTDNVLLESFYRGLGPDNRSNVDQLFAGGGSVESDRQVHIRELQPLSANPRKKPDIAERTRRLAERPLVHPLSAPLYPLRTTLGKSPKRLRVSPTGSAEFFCS</sequence>
<dbReference type="PaxDb" id="4113-PGSC0003DMT400092641"/>
<reference evidence="1" key="2">
    <citation type="submission" date="2015-06" db="UniProtKB">
        <authorList>
            <consortium name="EnsemblPlants"/>
        </authorList>
    </citation>
    <scope>IDENTIFICATION</scope>
    <source>
        <strain evidence="1">DM1-3 516 R44</strain>
    </source>
</reference>
<name>M1DQ83_SOLTU</name>
<organism evidence="1 2">
    <name type="scientific">Solanum tuberosum</name>
    <name type="common">Potato</name>
    <dbReference type="NCBI Taxonomy" id="4113"/>
    <lineage>
        <taxon>Eukaryota</taxon>
        <taxon>Viridiplantae</taxon>
        <taxon>Streptophyta</taxon>
        <taxon>Embryophyta</taxon>
        <taxon>Tracheophyta</taxon>
        <taxon>Spermatophyta</taxon>
        <taxon>Magnoliopsida</taxon>
        <taxon>eudicotyledons</taxon>
        <taxon>Gunneridae</taxon>
        <taxon>Pentapetalae</taxon>
        <taxon>asterids</taxon>
        <taxon>lamiids</taxon>
        <taxon>Solanales</taxon>
        <taxon>Solanaceae</taxon>
        <taxon>Solanoideae</taxon>
        <taxon>Solaneae</taxon>
        <taxon>Solanum</taxon>
    </lineage>
</organism>
<keyword evidence="2" id="KW-1185">Reference proteome</keyword>
<protein>
    <recommendedName>
        <fullName evidence="3">Integrase core domain containing protein</fullName>
    </recommendedName>
</protein>
<dbReference type="HOGENOM" id="CLU_2162888_0_0_1"/>